<dbReference type="EC" id="1.1.1.3" evidence="4"/>
<sequence>MKPVKVGICGLGTVGGGTFNVLQRNAVEISRRAGRGIEVAQIAARHLNPACDTGDTPITDDVFDVVNNPEIEVVIELIGGYTVAFDVVMQAIANGKHVVTANKALIAVHGNEIFEAASKQGVVVAFEASVAGGIPIIKALREGLAANQIDWVAGIINGTGNFILTEMRDKGRTFDDVLAEAQMLGYAEADPTFDVEGIDAAHKLTILASIAFGIPLQFDKAYTEGISKLTTADVRYAEAFGYRIKHLGIARRTADGVELRVHPTLIPADRLIANVNGVMNAIMVNGDAVGSTLYYGAGAGAEPTASSVVADVIDVVRALTTDPNNRVPHLAFRAESLSDLAVLPASAIETAYYLRIQAKDRPGVLAKVATILSEREINIESILQKEVEEQAGLVPIIIMTHRVREQKMNDAIEALEALDEVVSPLMRIRVEQLN</sequence>
<evidence type="ECO:0000256" key="6">
    <source>
        <dbReference type="ARBA" id="ARBA00022605"/>
    </source>
</evidence>
<evidence type="ECO:0000256" key="2">
    <source>
        <dbReference type="ARBA" id="ARBA00005062"/>
    </source>
</evidence>
<dbReference type="Pfam" id="PF03447">
    <property type="entry name" value="NAD_binding_3"/>
    <property type="match status" value="1"/>
</dbReference>
<evidence type="ECO:0000313" key="15">
    <source>
        <dbReference type="Proteomes" id="UP000638188"/>
    </source>
</evidence>
<dbReference type="SUPFAM" id="SSF51735">
    <property type="entry name" value="NAD(P)-binding Rossmann-fold domains"/>
    <property type="match status" value="1"/>
</dbReference>
<reference evidence="15" key="1">
    <citation type="journal article" date="2019" name="Int. J. Syst. Evol. Microbiol.">
        <title>The Global Catalogue of Microorganisms (GCM) 10K type strain sequencing project: providing services to taxonomists for standard genome sequencing and annotation.</title>
        <authorList>
            <consortium name="The Broad Institute Genomics Platform"/>
            <consortium name="The Broad Institute Genome Sequencing Center for Infectious Disease"/>
            <person name="Wu L."/>
            <person name="Ma J."/>
        </authorList>
    </citation>
    <scope>NUCLEOTIDE SEQUENCE [LARGE SCALE GENOMIC DNA]</scope>
    <source>
        <strain evidence="15">CGMCC 1.12482</strain>
    </source>
</reference>
<evidence type="ECO:0000256" key="8">
    <source>
        <dbReference type="ARBA" id="ARBA00022857"/>
    </source>
</evidence>
<comment type="caution">
    <text evidence="14">The sequence shown here is derived from an EMBL/GenBank/DDBJ whole genome shotgun (WGS) entry which is preliminary data.</text>
</comment>
<dbReference type="PANTHER" id="PTHR43331:SF1">
    <property type="entry name" value="HOMOSERINE DEHYDROGENASE"/>
    <property type="match status" value="1"/>
</dbReference>
<dbReference type="Gene3D" id="3.30.360.10">
    <property type="entry name" value="Dihydrodipicolinate Reductase, domain 2"/>
    <property type="match status" value="1"/>
</dbReference>
<dbReference type="PIRSF" id="PIRSF000098">
    <property type="entry name" value="Homoser_dehydrog"/>
    <property type="match status" value="1"/>
</dbReference>
<proteinExistence type="inferred from homology"/>
<dbReference type="InterPro" id="IPR036291">
    <property type="entry name" value="NAD(P)-bd_dom_sf"/>
</dbReference>
<dbReference type="InterPro" id="IPR045865">
    <property type="entry name" value="ACT-like_dom_sf"/>
</dbReference>
<evidence type="ECO:0000256" key="1">
    <source>
        <dbReference type="ARBA" id="ARBA00005056"/>
    </source>
</evidence>
<gene>
    <name evidence="14" type="primary">hom</name>
    <name evidence="14" type="ORF">GCM10007418_00550</name>
</gene>
<keyword evidence="6" id="KW-0028">Amino-acid biosynthesis</keyword>
<dbReference type="InterPro" id="IPR016204">
    <property type="entry name" value="HDH"/>
</dbReference>
<comment type="similarity">
    <text evidence="3 12">Belongs to the homoserine dehydrogenase family.</text>
</comment>
<dbReference type="InterPro" id="IPR005106">
    <property type="entry name" value="Asp/hSer_DH_NAD-bd"/>
</dbReference>
<keyword evidence="9" id="KW-0560">Oxidoreductase</keyword>
<comment type="catalytic activity">
    <reaction evidence="11">
        <text>L-homoserine + NAD(+) = L-aspartate 4-semialdehyde + NADH + H(+)</text>
        <dbReference type="Rhea" id="RHEA:15757"/>
        <dbReference type="ChEBI" id="CHEBI:15378"/>
        <dbReference type="ChEBI" id="CHEBI:57476"/>
        <dbReference type="ChEBI" id="CHEBI:57540"/>
        <dbReference type="ChEBI" id="CHEBI:57945"/>
        <dbReference type="ChEBI" id="CHEBI:537519"/>
        <dbReference type="EC" id="1.1.1.3"/>
    </reaction>
    <physiologicalReaction direction="right-to-left" evidence="11">
        <dbReference type="Rhea" id="RHEA:15759"/>
    </physiologicalReaction>
</comment>
<evidence type="ECO:0000313" key="14">
    <source>
        <dbReference type="EMBL" id="GGC84626.1"/>
    </source>
</evidence>
<dbReference type="SUPFAM" id="SSF55021">
    <property type="entry name" value="ACT-like"/>
    <property type="match status" value="1"/>
</dbReference>
<dbReference type="PROSITE" id="PS51671">
    <property type="entry name" value="ACT"/>
    <property type="match status" value="1"/>
</dbReference>
<evidence type="ECO:0000256" key="4">
    <source>
        <dbReference type="ARBA" id="ARBA00013213"/>
    </source>
</evidence>
<keyword evidence="15" id="KW-1185">Reference proteome</keyword>
<feature type="domain" description="ACT" evidence="13">
    <location>
        <begin position="353"/>
        <end position="429"/>
    </location>
</feature>
<dbReference type="PROSITE" id="PS01042">
    <property type="entry name" value="HOMOSER_DHGENASE"/>
    <property type="match status" value="1"/>
</dbReference>
<evidence type="ECO:0000256" key="7">
    <source>
        <dbReference type="ARBA" id="ARBA00022697"/>
    </source>
</evidence>
<keyword evidence="8" id="KW-0521">NADP</keyword>
<dbReference type="Gene3D" id="3.30.70.260">
    <property type="match status" value="1"/>
</dbReference>
<dbReference type="SUPFAM" id="SSF55347">
    <property type="entry name" value="Glyceraldehyde-3-phosphate dehydrogenase-like, C-terminal domain"/>
    <property type="match status" value="1"/>
</dbReference>
<dbReference type="Pfam" id="PF01842">
    <property type="entry name" value="ACT"/>
    <property type="match status" value="1"/>
</dbReference>
<evidence type="ECO:0000256" key="10">
    <source>
        <dbReference type="ARBA" id="ARBA00023167"/>
    </source>
</evidence>
<comment type="pathway">
    <text evidence="1">Amino-acid biosynthesis; L-threonine biosynthesis; L-threonine from L-aspartate: step 3/5.</text>
</comment>
<comment type="pathway">
    <text evidence="2">Amino-acid biosynthesis; L-methionine biosynthesis via de novo pathway; L-homoserine from L-aspartate: step 3/3.</text>
</comment>
<dbReference type="Gene3D" id="3.40.50.720">
    <property type="entry name" value="NAD(P)-binding Rossmann-like Domain"/>
    <property type="match status" value="1"/>
</dbReference>
<evidence type="ECO:0000256" key="12">
    <source>
        <dbReference type="RuleBase" id="RU004171"/>
    </source>
</evidence>
<evidence type="ECO:0000256" key="3">
    <source>
        <dbReference type="ARBA" id="ARBA00006753"/>
    </source>
</evidence>
<dbReference type="EMBL" id="BMFF01000001">
    <property type="protein sequence ID" value="GGC84626.1"/>
    <property type="molecule type" value="Genomic_DNA"/>
</dbReference>
<dbReference type="InterPro" id="IPR001342">
    <property type="entry name" value="HDH_cat"/>
</dbReference>
<dbReference type="Proteomes" id="UP000638188">
    <property type="component" value="Unassembled WGS sequence"/>
</dbReference>
<dbReference type="CDD" id="cd04881">
    <property type="entry name" value="ACT_HSDH-Hom"/>
    <property type="match status" value="1"/>
</dbReference>
<evidence type="ECO:0000259" key="13">
    <source>
        <dbReference type="PROSITE" id="PS51671"/>
    </source>
</evidence>
<accession>A0ABQ1NT18</accession>
<evidence type="ECO:0000256" key="5">
    <source>
        <dbReference type="ARBA" id="ARBA00013376"/>
    </source>
</evidence>
<dbReference type="NCBIfam" id="NF004976">
    <property type="entry name" value="PRK06349.1"/>
    <property type="match status" value="1"/>
</dbReference>
<protein>
    <recommendedName>
        <fullName evidence="5">Homoserine dehydrogenase</fullName>
        <ecNumber evidence="4">1.1.1.3</ecNumber>
    </recommendedName>
</protein>
<evidence type="ECO:0000256" key="11">
    <source>
        <dbReference type="ARBA" id="ARBA00049031"/>
    </source>
</evidence>
<dbReference type="PANTHER" id="PTHR43331">
    <property type="entry name" value="HOMOSERINE DEHYDROGENASE"/>
    <property type="match status" value="1"/>
</dbReference>
<name>A0ABQ1NT18_9GAMM</name>
<evidence type="ECO:0000256" key="9">
    <source>
        <dbReference type="ARBA" id="ARBA00023002"/>
    </source>
</evidence>
<dbReference type="InterPro" id="IPR002912">
    <property type="entry name" value="ACT_dom"/>
</dbReference>
<dbReference type="RefSeq" id="WP_150277825.1">
    <property type="nucleotide sequence ID" value="NZ_BMFF01000001.1"/>
</dbReference>
<keyword evidence="7" id="KW-0791">Threonine biosynthesis</keyword>
<keyword evidence="10" id="KW-0486">Methionine biosynthesis</keyword>
<dbReference type="Pfam" id="PF00742">
    <property type="entry name" value="Homoserine_dh"/>
    <property type="match status" value="1"/>
</dbReference>
<organism evidence="14 15">
    <name type="scientific">Halopseudomonas salina</name>
    <dbReference type="NCBI Taxonomy" id="1323744"/>
    <lineage>
        <taxon>Bacteria</taxon>
        <taxon>Pseudomonadati</taxon>
        <taxon>Pseudomonadota</taxon>
        <taxon>Gammaproteobacteria</taxon>
        <taxon>Pseudomonadales</taxon>
        <taxon>Pseudomonadaceae</taxon>
        <taxon>Halopseudomonas</taxon>
    </lineage>
</organism>
<dbReference type="InterPro" id="IPR019811">
    <property type="entry name" value="HDH_CS"/>
</dbReference>